<protein>
    <submittedName>
        <fullName evidence="2">Uncharacterized protein</fullName>
    </submittedName>
</protein>
<proteinExistence type="predicted"/>
<sequence length="94" mass="10883">MKPEYTLLMVSAFLVMGAKSWRQRRIRRAVRDLPTRLQRQLGEGPTYLPPDEVTPDLEPYVAVHRRTGRIEKLFWGLAILWLAYVAYLEIGALG</sequence>
<dbReference type="AlphaFoldDB" id="A0A238KD09"/>
<feature type="transmembrane region" description="Helical" evidence="1">
    <location>
        <begin position="73"/>
        <end position="93"/>
    </location>
</feature>
<keyword evidence="1" id="KW-0812">Transmembrane</keyword>
<reference evidence="2 3" key="1">
    <citation type="submission" date="2017-05" db="EMBL/GenBank/DDBJ databases">
        <authorList>
            <person name="Song R."/>
            <person name="Chenine A.L."/>
            <person name="Ruprecht R.M."/>
        </authorList>
    </citation>
    <scope>NUCLEOTIDE SEQUENCE [LARGE SCALE GENOMIC DNA]</scope>
    <source>
        <strain evidence="2 3">CECT 8898</strain>
    </source>
</reference>
<evidence type="ECO:0000313" key="3">
    <source>
        <dbReference type="Proteomes" id="UP000207598"/>
    </source>
</evidence>
<dbReference type="EMBL" id="FXYF01000005">
    <property type="protein sequence ID" value="SMX40738.1"/>
    <property type="molecule type" value="Genomic_DNA"/>
</dbReference>
<keyword evidence="3" id="KW-1185">Reference proteome</keyword>
<name>A0A238KD09_9RHOB</name>
<keyword evidence="1" id="KW-0472">Membrane</keyword>
<dbReference type="Proteomes" id="UP000207598">
    <property type="component" value="Unassembled WGS sequence"/>
</dbReference>
<evidence type="ECO:0000256" key="1">
    <source>
        <dbReference type="SAM" id="Phobius"/>
    </source>
</evidence>
<dbReference type="OrthoDB" id="7871523at2"/>
<evidence type="ECO:0000313" key="2">
    <source>
        <dbReference type="EMBL" id="SMX40738.1"/>
    </source>
</evidence>
<feature type="transmembrane region" description="Helical" evidence="1">
    <location>
        <begin position="6"/>
        <end position="21"/>
    </location>
</feature>
<accession>A0A238KD09</accession>
<organism evidence="2 3">
    <name type="scientific">Maliponia aquimaris</name>
    <dbReference type="NCBI Taxonomy" id="1673631"/>
    <lineage>
        <taxon>Bacteria</taxon>
        <taxon>Pseudomonadati</taxon>
        <taxon>Pseudomonadota</taxon>
        <taxon>Alphaproteobacteria</taxon>
        <taxon>Rhodobacterales</taxon>
        <taxon>Paracoccaceae</taxon>
        <taxon>Maliponia</taxon>
    </lineage>
</organism>
<gene>
    <name evidence="2" type="ORF">MAA8898_02236</name>
</gene>
<dbReference type="RefSeq" id="WP_094021064.1">
    <property type="nucleotide sequence ID" value="NZ_FXYF01000005.1"/>
</dbReference>
<keyword evidence="1" id="KW-1133">Transmembrane helix</keyword>